<accession>A0A087T705</accession>
<dbReference type="Proteomes" id="UP000054359">
    <property type="component" value="Unassembled WGS sequence"/>
</dbReference>
<sequence length="85" mass="9956">MLNHFLVRHLTDLPITANTFFKQDEATCHISQISNNMLQNIFPSYLISKNRHISWYLRLFGLSACDFSHFALKSEIFWCGPLHTI</sequence>
<dbReference type="EMBL" id="KK113720">
    <property type="protein sequence ID" value="KFM60894.1"/>
    <property type="molecule type" value="Genomic_DNA"/>
</dbReference>
<proteinExistence type="predicted"/>
<dbReference type="OrthoDB" id="7913683at2759"/>
<organism evidence="1 2">
    <name type="scientific">Stegodyphus mimosarum</name>
    <name type="common">African social velvet spider</name>
    <dbReference type="NCBI Taxonomy" id="407821"/>
    <lineage>
        <taxon>Eukaryota</taxon>
        <taxon>Metazoa</taxon>
        <taxon>Ecdysozoa</taxon>
        <taxon>Arthropoda</taxon>
        <taxon>Chelicerata</taxon>
        <taxon>Arachnida</taxon>
        <taxon>Araneae</taxon>
        <taxon>Araneomorphae</taxon>
        <taxon>Entelegynae</taxon>
        <taxon>Eresoidea</taxon>
        <taxon>Eresidae</taxon>
        <taxon>Stegodyphus</taxon>
    </lineage>
</organism>
<gene>
    <name evidence="1" type="ORF">X975_24030</name>
</gene>
<evidence type="ECO:0000313" key="2">
    <source>
        <dbReference type="Proteomes" id="UP000054359"/>
    </source>
</evidence>
<protein>
    <submittedName>
        <fullName evidence="1">Uncharacterized protein</fullName>
    </submittedName>
</protein>
<keyword evidence="2" id="KW-1185">Reference proteome</keyword>
<name>A0A087T705_STEMI</name>
<feature type="non-terminal residue" evidence="1">
    <location>
        <position position="85"/>
    </location>
</feature>
<reference evidence="1 2" key="1">
    <citation type="submission" date="2013-11" db="EMBL/GenBank/DDBJ databases">
        <title>Genome sequencing of Stegodyphus mimosarum.</title>
        <authorList>
            <person name="Bechsgaard J."/>
        </authorList>
    </citation>
    <scope>NUCLEOTIDE SEQUENCE [LARGE SCALE GENOMIC DNA]</scope>
</reference>
<evidence type="ECO:0000313" key="1">
    <source>
        <dbReference type="EMBL" id="KFM60894.1"/>
    </source>
</evidence>
<dbReference type="AlphaFoldDB" id="A0A087T705"/>